<protein>
    <submittedName>
        <fullName evidence="1">Uncharacterized protein</fullName>
    </submittedName>
</protein>
<gene>
    <name evidence="1" type="ORF">L6164_027139</name>
</gene>
<reference evidence="1 2" key="1">
    <citation type="journal article" date="2022" name="DNA Res.">
        <title>Chromosomal-level genome assembly of the orchid tree Bauhinia variegata (Leguminosae; Cercidoideae) supports the allotetraploid origin hypothesis of Bauhinia.</title>
        <authorList>
            <person name="Zhong Y."/>
            <person name="Chen Y."/>
            <person name="Zheng D."/>
            <person name="Pang J."/>
            <person name="Liu Y."/>
            <person name="Luo S."/>
            <person name="Meng S."/>
            <person name="Qian L."/>
            <person name="Wei D."/>
            <person name="Dai S."/>
            <person name="Zhou R."/>
        </authorList>
    </citation>
    <scope>NUCLEOTIDE SEQUENCE [LARGE SCALE GENOMIC DNA]</scope>
    <source>
        <strain evidence="1">BV-YZ2020</strain>
    </source>
</reference>
<name>A0ACB9LS82_BAUVA</name>
<evidence type="ECO:0000313" key="1">
    <source>
        <dbReference type="EMBL" id="KAI4314206.1"/>
    </source>
</evidence>
<dbReference type="EMBL" id="CM039436">
    <property type="protein sequence ID" value="KAI4314206.1"/>
    <property type="molecule type" value="Genomic_DNA"/>
</dbReference>
<comment type="caution">
    <text evidence="1">The sequence shown here is derived from an EMBL/GenBank/DDBJ whole genome shotgun (WGS) entry which is preliminary data.</text>
</comment>
<dbReference type="Proteomes" id="UP000828941">
    <property type="component" value="Chromosome 11"/>
</dbReference>
<sequence length="455" mass="51134">MPKVIVSLPAFLLWSCLVATLHGNELETEEFWKVESKSFDSYWQQRAKEAEVANSKAAVADPFEVTANFSTNINTVLSQSENKTTNGRMLLRGHKDKNCPCEAYNPIDKCWRCDPNWEQNRQRLADCAQGFGRKTTGGKGGKIYVVTDSSDNDMLNPKPGTLRHAVIQNEPLWIVFARSMVIYLKQELIMNSHKTIDGRGANVHIAGGAGITIQYIKNVIIHGIHLHDIVPKEGGMIRDSVNHFGFRTRSDGDAISIFGSNNVWIDHCSLSKATDGLIDSIMGSTAITISNNQFAKHDEVMLFGANDNHDVDAKMQITVAFNNFGKGLIQRMPRCRWGFFHVVNNYYTHWLKYAIGGSMHPTIISEGNKFIAPDDRFLKEVTMRVLTPKSEWEKWQWRSIGDEFLNGAFFVQSGPEIVKEKSQYAQDMIMANPVKFVDQLTQHAGTLSCKVGQPC</sequence>
<accession>A0ACB9LS82</accession>
<evidence type="ECO:0000313" key="2">
    <source>
        <dbReference type="Proteomes" id="UP000828941"/>
    </source>
</evidence>
<organism evidence="1 2">
    <name type="scientific">Bauhinia variegata</name>
    <name type="common">Purple orchid tree</name>
    <name type="synonym">Phanera variegata</name>
    <dbReference type="NCBI Taxonomy" id="167791"/>
    <lineage>
        <taxon>Eukaryota</taxon>
        <taxon>Viridiplantae</taxon>
        <taxon>Streptophyta</taxon>
        <taxon>Embryophyta</taxon>
        <taxon>Tracheophyta</taxon>
        <taxon>Spermatophyta</taxon>
        <taxon>Magnoliopsida</taxon>
        <taxon>eudicotyledons</taxon>
        <taxon>Gunneridae</taxon>
        <taxon>Pentapetalae</taxon>
        <taxon>rosids</taxon>
        <taxon>fabids</taxon>
        <taxon>Fabales</taxon>
        <taxon>Fabaceae</taxon>
        <taxon>Cercidoideae</taxon>
        <taxon>Cercideae</taxon>
        <taxon>Bauhiniinae</taxon>
        <taxon>Bauhinia</taxon>
    </lineage>
</organism>
<proteinExistence type="predicted"/>
<keyword evidence="2" id="KW-1185">Reference proteome</keyword>